<organism evidence="1">
    <name type="scientific">marine metagenome</name>
    <dbReference type="NCBI Taxonomy" id="408172"/>
    <lineage>
        <taxon>unclassified sequences</taxon>
        <taxon>metagenomes</taxon>
        <taxon>ecological metagenomes</taxon>
    </lineage>
</organism>
<protein>
    <submittedName>
        <fullName evidence="1">Uncharacterized protein</fullName>
    </submittedName>
</protein>
<sequence>MVFDSLFDVEGTSRLRCCQMACFLFDSLRGHGQHFVVRVIARQRGGRQDFDVAGEWLLLYLRGAELML</sequence>
<accession>A0A382M532</accession>
<dbReference type="AlphaFoldDB" id="A0A382M532"/>
<evidence type="ECO:0000313" key="1">
    <source>
        <dbReference type="EMBL" id="SVC44023.1"/>
    </source>
</evidence>
<name>A0A382M532_9ZZZZ</name>
<proteinExistence type="predicted"/>
<reference evidence="1" key="1">
    <citation type="submission" date="2018-05" db="EMBL/GenBank/DDBJ databases">
        <authorList>
            <person name="Lanie J.A."/>
            <person name="Ng W.-L."/>
            <person name="Kazmierczak K.M."/>
            <person name="Andrzejewski T.M."/>
            <person name="Davidsen T.M."/>
            <person name="Wayne K.J."/>
            <person name="Tettelin H."/>
            <person name="Glass J.I."/>
            <person name="Rusch D."/>
            <person name="Podicherti R."/>
            <person name="Tsui H.-C.T."/>
            <person name="Winkler M.E."/>
        </authorList>
    </citation>
    <scope>NUCLEOTIDE SEQUENCE</scope>
</reference>
<gene>
    <name evidence="1" type="ORF">METZ01_LOCUS296877</name>
</gene>
<dbReference type="EMBL" id="UINC01091340">
    <property type="protein sequence ID" value="SVC44023.1"/>
    <property type="molecule type" value="Genomic_DNA"/>
</dbReference>